<dbReference type="GO" id="GO:0016301">
    <property type="term" value="F:kinase activity"/>
    <property type="evidence" value="ECO:0007669"/>
    <property type="project" value="UniProtKB-KW"/>
</dbReference>
<dbReference type="InterPro" id="IPR045540">
    <property type="entry name" value="YegS/DAGK_C"/>
</dbReference>
<keyword evidence="3" id="KW-0808">Transferase</keyword>
<dbReference type="Pfam" id="PF19279">
    <property type="entry name" value="YegS_C"/>
    <property type="match status" value="1"/>
</dbReference>
<proteinExistence type="inferred from homology"/>
<feature type="domain" description="DAGKc" evidence="9">
    <location>
        <begin position="1"/>
        <end position="130"/>
    </location>
</feature>
<evidence type="ECO:0000256" key="4">
    <source>
        <dbReference type="ARBA" id="ARBA00022741"/>
    </source>
</evidence>
<keyword evidence="5 10" id="KW-0418">Kinase</keyword>
<dbReference type="InterPro" id="IPR001206">
    <property type="entry name" value="Diacylglycerol_kinase_cat_dom"/>
</dbReference>
<organism evidence="10 11">
    <name type="scientific">Cellulomonas alba</name>
    <dbReference type="NCBI Taxonomy" id="3053467"/>
    <lineage>
        <taxon>Bacteria</taxon>
        <taxon>Bacillati</taxon>
        <taxon>Actinomycetota</taxon>
        <taxon>Actinomycetes</taxon>
        <taxon>Micrococcales</taxon>
        <taxon>Cellulomonadaceae</taxon>
        <taxon>Cellulomonas</taxon>
    </lineage>
</organism>
<comment type="caution">
    <text evidence="10">The sequence shown here is derived from an EMBL/GenBank/DDBJ whole genome shotgun (WGS) entry which is preliminary data.</text>
</comment>
<dbReference type="PANTHER" id="PTHR12358">
    <property type="entry name" value="SPHINGOSINE KINASE"/>
    <property type="match status" value="1"/>
</dbReference>
<dbReference type="RefSeq" id="WP_289454290.1">
    <property type="nucleotide sequence ID" value="NZ_JAUCGQ010000001.1"/>
</dbReference>
<evidence type="ECO:0000256" key="6">
    <source>
        <dbReference type="ARBA" id="ARBA00022840"/>
    </source>
</evidence>
<evidence type="ECO:0000256" key="1">
    <source>
        <dbReference type="ARBA" id="ARBA00001946"/>
    </source>
</evidence>
<dbReference type="InterPro" id="IPR017438">
    <property type="entry name" value="ATP-NAD_kinase_N"/>
</dbReference>
<evidence type="ECO:0000313" key="11">
    <source>
        <dbReference type="Proteomes" id="UP001529338"/>
    </source>
</evidence>
<keyword evidence="6" id="KW-0067">ATP-binding</keyword>
<evidence type="ECO:0000313" key="10">
    <source>
        <dbReference type="EMBL" id="MDM7854517.1"/>
    </source>
</evidence>
<name>A0ABT7SEB7_9CELL</name>
<keyword evidence="7" id="KW-0444">Lipid biosynthesis</keyword>
<dbReference type="Gene3D" id="2.60.200.40">
    <property type="match status" value="1"/>
</dbReference>
<accession>A0ABT7SEB7</accession>
<dbReference type="Pfam" id="PF00781">
    <property type="entry name" value="DAGK_cat"/>
    <property type="match status" value="1"/>
</dbReference>
<evidence type="ECO:0000256" key="3">
    <source>
        <dbReference type="ARBA" id="ARBA00022679"/>
    </source>
</evidence>
<comment type="similarity">
    <text evidence="2">Belongs to the diacylglycerol/lipid kinase family.</text>
</comment>
<dbReference type="EMBL" id="JAUCGQ010000001">
    <property type="protein sequence ID" value="MDM7854517.1"/>
    <property type="molecule type" value="Genomic_DNA"/>
</dbReference>
<dbReference type="InterPro" id="IPR016064">
    <property type="entry name" value="NAD/diacylglycerol_kinase_sf"/>
</dbReference>
<dbReference type="Proteomes" id="UP001529338">
    <property type="component" value="Unassembled WGS sequence"/>
</dbReference>
<evidence type="ECO:0000259" key="9">
    <source>
        <dbReference type="PROSITE" id="PS50146"/>
    </source>
</evidence>
<dbReference type="InterPro" id="IPR050187">
    <property type="entry name" value="Lipid_Phosphate_FormReg"/>
</dbReference>
<keyword evidence="4" id="KW-0547">Nucleotide-binding</keyword>
<evidence type="ECO:0000256" key="7">
    <source>
        <dbReference type="ARBA" id="ARBA00023209"/>
    </source>
</evidence>
<dbReference type="Gene3D" id="3.40.50.10330">
    <property type="entry name" value="Probable inorganic polyphosphate/atp-NAD kinase, domain 1"/>
    <property type="match status" value="1"/>
</dbReference>
<reference evidence="10 11" key="1">
    <citation type="submission" date="2023-06" db="EMBL/GenBank/DDBJ databases">
        <title>Cellulomonas sp. MW4 Whole genome sequence.</title>
        <authorList>
            <person name="Park S."/>
        </authorList>
    </citation>
    <scope>NUCLEOTIDE SEQUENCE [LARGE SCALE GENOMIC DNA]</scope>
    <source>
        <strain evidence="10 11">MW4</strain>
    </source>
</reference>
<evidence type="ECO:0000256" key="5">
    <source>
        <dbReference type="ARBA" id="ARBA00022777"/>
    </source>
</evidence>
<evidence type="ECO:0000256" key="2">
    <source>
        <dbReference type="ARBA" id="ARBA00005983"/>
    </source>
</evidence>
<keyword evidence="7" id="KW-0443">Lipid metabolism</keyword>
<keyword evidence="8" id="KW-1208">Phospholipid metabolism</keyword>
<evidence type="ECO:0000256" key="8">
    <source>
        <dbReference type="ARBA" id="ARBA00023264"/>
    </source>
</evidence>
<comment type="cofactor">
    <cofactor evidence="1">
        <name>Mg(2+)</name>
        <dbReference type="ChEBI" id="CHEBI:18420"/>
    </cofactor>
</comment>
<sequence>MTRVAVVANPAKLEDVAKARRVVEDVCAARGLEAPLWFETTEEDPGGGQARDALAQGADLVCALGGDGTVRAVGEVLAGSDAVLGLLPAGTGNLLARALDLGTDDLAAATEVALTGRDTRLDVGALRVDGGEEQVFLVMAGMGLDAEMMDRTDERLKAAVGWPAYIVGGLRALVGGGFTARVQVAGGPVVRRSARAVVIGNSGRLQGGLELMPDARLDDGLLDVAVVAPRGVRGWVRALWTVATSGEGHRHLDRHQAAAVRVRSGTPTATQLDGDPIGEFRELEARVRPGALRVRVAPGDG</sequence>
<protein>
    <submittedName>
        <fullName evidence="10">Diacylglycerol kinase family protein</fullName>
    </submittedName>
</protein>
<keyword evidence="11" id="KW-1185">Reference proteome</keyword>
<dbReference type="PANTHER" id="PTHR12358:SF106">
    <property type="entry name" value="LIPID KINASE YEGS"/>
    <property type="match status" value="1"/>
</dbReference>
<keyword evidence="7" id="KW-0594">Phospholipid biosynthesis</keyword>
<dbReference type="SUPFAM" id="SSF111331">
    <property type="entry name" value="NAD kinase/diacylglycerol kinase-like"/>
    <property type="match status" value="1"/>
</dbReference>
<dbReference type="PROSITE" id="PS50146">
    <property type="entry name" value="DAGK"/>
    <property type="match status" value="1"/>
</dbReference>
<gene>
    <name evidence="10" type="ORF">QRT04_06190</name>
</gene>